<dbReference type="GeneID" id="26040501"/>
<proteinExistence type="predicted"/>
<protein>
    <submittedName>
        <fullName evidence="1">Uncharacterized protein</fullName>
    </submittedName>
</protein>
<dbReference type="Proteomes" id="UP000002375">
    <property type="component" value="Segment"/>
</dbReference>
<name>D6PST7_9CAUD</name>
<evidence type="ECO:0000313" key="2">
    <source>
        <dbReference type="Proteomes" id="UP000002375"/>
    </source>
</evidence>
<sequence>MTLWHKKGALTWPSELEDKLRLSKLFYFNSTTEGRWLQ</sequence>
<evidence type="ECO:0000313" key="1">
    <source>
        <dbReference type="EMBL" id="ADF83428.1"/>
    </source>
</evidence>
<keyword evidence="2" id="KW-1185">Reference proteome</keyword>
<dbReference type="EMBL" id="GU967410">
    <property type="protein sequence ID" value="ADF83428.1"/>
    <property type="molecule type" value="Genomic_DNA"/>
</dbReference>
<reference evidence="1 2" key="1">
    <citation type="journal article" date="2011" name="Arch. Virol.">
        <title>Complete nucleotide sequence of the temperate bacteriophage LBR48, a new member of the family Myoviridae.</title>
        <authorList>
            <person name="Jang S.H."/>
            <person name="Yoon B.H."/>
            <person name="Chang H.I."/>
        </authorList>
    </citation>
    <scope>NUCLEOTIDE SEQUENCE [LARGE SCALE GENOMIC DNA]</scope>
</reference>
<accession>D6PST7</accession>
<dbReference type="KEGG" id="vg:26040501"/>
<organism evidence="1 2">
    <name type="scientific">Lactobacillus phage LBR48</name>
    <dbReference type="NCBI Taxonomy" id="755164"/>
    <lineage>
        <taxon>Viruses</taxon>
        <taxon>Duplodnaviria</taxon>
        <taxon>Heunggongvirae</taxon>
        <taxon>Uroviricota</taxon>
        <taxon>Caudoviricetes</taxon>
        <taxon>Anamdongvirus</taxon>
        <taxon>Anamdongvirus LBR48</taxon>
    </lineage>
</organism>
<dbReference type="RefSeq" id="YP_009168553.1">
    <property type="nucleotide sequence ID" value="NC_027990.1"/>
</dbReference>